<dbReference type="Gene3D" id="3.40.50.10880">
    <property type="entry name" value="Uncharacterised protein PF01937, DUF89, domain 3"/>
    <property type="match status" value="1"/>
</dbReference>
<accession>A0A7S0KE75</accession>
<dbReference type="InterPro" id="IPR036075">
    <property type="entry name" value="ARMT-1-like_metal-bd_sf"/>
</dbReference>
<dbReference type="InterPro" id="IPR002791">
    <property type="entry name" value="ARMT1-like_metal-bd"/>
</dbReference>
<evidence type="ECO:0000256" key="1">
    <source>
        <dbReference type="ARBA" id="ARBA00001967"/>
    </source>
</evidence>
<comment type="cofactor">
    <cofactor evidence="1">
        <name>Ni(2+)</name>
        <dbReference type="ChEBI" id="CHEBI:49786"/>
    </cofactor>
</comment>
<protein>
    <recommendedName>
        <fullName evidence="2">Damage-control phosphatase ARMT1-like metal-binding domain-containing protein</fullName>
    </recommendedName>
</protein>
<sequence length="512" mass="54927">MAMWASSATSMPRVATRVRARIGGAGSTGRVVLRPRRRAVPRAAPVTTSTTPPPFVDFDTTGCGPFPLLDPTRGYTHVSPGVCDTCADSAEARRAWVELLLGQLPSHRANAERTAKFLGDECPPDYTERYRAWEGDYEEYLAEVSKDGVPKGAGATLLDMVDEKERLLRRRGLDDMFAGLKAAENAIASVLFHSVASEIDGIWSPARTIDGDTRDRKGDRKGDDATAKAAMIRAVIECCLAGNLFDAGAAAAVQGVQVGDFCEPCVVEPDSRTMSEEEAGRYRLDADQLAEVFARARRRVSREECPGGWRFDSFSDVVSRCRDLNAENRAAGWRRVVVFCDNAGADVMGMVVLARALAAVGGEDTKVALVANTHAALNDVTHAELLGFLSTVSSSGGDGDAGDPILAAQMERGRVIAVPSGQFSTLLDLNRAGAELNAWVEEELRSVPAGEDWLVVFDGMGRGLESNWNPAPYLKDGVNALNLAMVKSEINAKRLGAEVYDCVVKLSVGGSK</sequence>
<proteinExistence type="predicted"/>
<dbReference type="Gene3D" id="1.20.1700.10">
    <property type="entry name" value="AF1104-like"/>
    <property type="match status" value="1"/>
</dbReference>
<dbReference type="SUPFAM" id="SSF111321">
    <property type="entry name" value="AF1104-like"/>
    <property type="match status" value="1"/>
</dbReference>
<dbReference type="AlphaFoldDB" id="A0A7S0KE75"/>
<gene>
    <name evidence="3" type="ORF">MSP1404_LOCUS1043</name>
</gene>
<organism evidence="3">
    <name type="scientific">Micromonas pusilla</name>
    <name type="common">Picoplanktonic green alga</name>
    <name type="synonym">Chromulina pusilla</name>
    <dbReference type="NCBI Taxonomy" id="38833"/>
    <lineage>
        <taxon>Eukaryota</taxon>
        <taxon>Viridiplantae</taxon>
        <taxon>Chlorophyta</taxon>
        <taxon>Mamiellophyceae</taxon>
        <taxon>Mamiellales</taxon>
        <taxon>Mamiellaceae</taxon>
        <taxon>Micromonas</taxon>
    </lineage>
</organism>
<evidence type="ECO:0000259" key="2">
    <source>
        <dbReference type="Pfam" id="PF01937"/>
    </source>
</evidence>
<feature type="domain" description="Damage-control phosphatase ARMT1-like metal-binding" evidence="2">
    <location>
        <begin position="121"/>
        <end position="503"/>
    </location>
</feature>
<evidence type="ECO:0000313" key="3">
    <source>
        <dbReference type="EMBL" id="CAD8577113.1"/>
    </source>
</evidence>
<dbReference type="InterPro" id="IPR035073">
    <property type="entry name" value="At2g17340_3_helix_bundle"/>
</dbReference>
<reference evidence="3" key="1">
    <citation type="submission" date="2021-01" db="EMBL/GenBank/DDBJ databases">
        <authorList>
            <person name="Corre E."/>
            <person name="Pelletier E."/>
            <person name="Niang G."/>
            <person name="Scheremetjew M."/>
            <person name="Finn R."/>
            <person name="Kale V."/>
            <person name="Holt S."/>
            <person name="Cochrane G."/>
            <person name="Meng A."/>
            <person name="Brown T."/>
            <person name="Cohen L."/>
        </authorList>
    </citation>
    <scope>NUCLEOTIDE SEQUENCE</scope>
    <source>
        <strain evidence="3">CCMP494</strain>
    </source>
</reference>
<name>A0A7S0KE75_MICPS</name>
<dbReference type="EMBL" id="HBEV01001291">
    <property type="protein sequence ID" value="CAD8577113.1"/>
    <property type="molecule type" value="Transcribed_RNA"/>
</dbReference>
<dbReference type="Pfam" id="PF01937">
    <property type="entry name" value="ARMT1-like_dom"/>
    <property type="match status" value="1"/>
</dbReference>